<evidence type="ECO:0000256" key="4">
    <source>
        <dbReference type="ARBA" id="ARBA00022741"/>
    </source>
</evidence>
<evidence type="ECO:0000256" key="6">
    <source>
        <dbReference type="ARBA" id="ARBA00022840"/>
    </source>
</evidence>
<dbReference type="InterPro" id="IPR054352">
    <property type="entry name" value="ACT_Aspartokinase"/>
</dbReference>
<dbReference type="InterPro" id="IPR036393">
    <property type="entry name" value="AceGlu_kinase-like_sf"/>
</dbReference>
<dbReference type="PROSITE" id="PS51671">
    <property type="entry name" value="ACT"/>
    <property type="match status" value="1"/>
</dbReference>
<evidence type="ECO:0000313" key="10">
    <source>
        <dbReference type="EMBL" id="TID18984.1"/>
    </source>
</evidence>
<evidence type="ECO:0000256" key="8">
    <source>
        <dbReference type="RuleBase" id="RU003448"/>
    </source>
</evidence>
<dbReference type="PANTHER" id="PTHR21499">
    <property type="entry name" value="ASPARTATE KINASE"/>
    <property type="match status" value="1"/>
</dbReference>
<dbReference type="Pfam" id="PF00696">
    <property type="entry name" value="AA_kinase"/>
    <property type="match status" value="1"/>
</dbReference>
<protein>
    <recommendedName>
        <fullName evidence="8">Aspartokinase</fullName>
        <ecNumber evidence="8">2.7.2.4</ecNumber>
    </recommendedName>
</protein>
<evidence type="ECO:0000313" key="11">
    <source>
        <dbReference type="Proteomes" id="UP000298493"/>
    </source>
</evidence>
<dbReference type="GO" id="GO:0009089">
    <property type="term" value="P:lysine biosynthetic process via diaminopimelate"/>
    <property type="evidence" value="ECO:0007669"/>
    <property type="project" value="TreeGrafter"/>
</dbReference>
<dbReference type="PANTHER" id="PTHR21499:SF59">
    <property type="entry name" value="ASPARTOKINASE"/>
    <property type="match status" value="1"/>
</dbReference>
<dbReference type="GO" id="GO:0004072">
    <property type="term" value="F:aspartate kinase activity"/>
    <property type="evidence" value="ECO:0007669"/>
    <property type="project" value="UniProtKB-EC"/>
</dbReference>
<keyword evidence="5 8" id="KW-0418">Kinase</keyword>
<proteinExistence type="inferred from homology"/>
<dbReference type="FunFam" id="3.40.1160.10:FF:000023">
    <property type="entry name" value="Probable aspartokinase"/>
    <property type="match status" value="1"/>
</dbReference>
<dbReference type="PROSITE" id="PS00324">
    <property type="entry name" value="ASPARTOKINASE"/>
    <property type="match status" value="1"/>
</dbReference>
<sequence>MTQSEVQTPDWIVQKYGGTSLGKFPTDIAKIIETSQPSNQIAVIVSARSGKIKAQGTTTRLLQAIDIAEKVPGKSGRDAYLQIVHDIRQDHVDAAQKFIASPELQERYVDFVEEECQSLLRKLGAIQENCEITPMNENRIVCKGELLGAQFLVNLLEDRGVSAKCVDLSDTIRDFEVATDVPEIDLYASLATAFRQRVQSCEGKIPIITGYFGHLPGGILRSGSIGRGYSDLTAALIAVSLTASELQIWKEIDGIFTADPRKAQTARLLPSITPSEAAELTFYGSEVINSVAMQQVVRAQIPIRVLNVMKPAGKGTIIASSKPLKPPQEEAGFTLRRGKSLAHLTTAKIPKRPTAVTVKRSVVLLNVRSNRKIGAPGFLSQVFQTLDRQNLSAAPIASSEVNVSLGLHSEIPMVLYNLNEDGTEKITIKDKRLRKACEQLAKLGDVDIRTNMAILSLVGQGLKNMVGISGRFFSVLGEAGINVEMISQGASEINISCIICEEDADRALSVVHTHLFTFLE</sequence>
<evidence type="ECO:0000256" key="1">
    <source>
        <dbReference type="ARBA" id="ARBA00004685"/>
    </source>
</evidence>
<name>A0A4Z1NVL0_9PEZI</name>
<evidence type="ECO:0000256" key="7">
    <source>
        <dbReference type="ARBA" id="ARBA00047872"/>
    </source>
</evidence>
<evidence type="ECO:0000256" key="3">
    <source>
        <dbReference type="ARBA" id="ARBA00022679"/>
    </source>
</evidence>
<dbReference type="STRING" id="86259.A0A4Z1NVL0"/>
<evidence type="ECO:0000256" key="2">
    <source>
        <dbReference type="ARBA" id="ARBA00010122"/>
    </source>
</evidence>
<dbReference type="NCBIfam" id="TIGR00657">
    <property type="entry name" value="asp_kinases"/>
    <property type="match status" value="1"/>
</dbReference>
<dbReference type="GO" id="GO:0009088">
    <property type="term" value="P:threonine biosynthetic process"/>
    <property type="evidence" value="ECO:0007669"/>
    <property type="project" value="UniProtKB-ARBA"/>
</dbReference>
<reference evidence="10 11" key="1">
    <citation type="submission" date="2019-04" db="EMBL/GenBank/DDBJ databases">
        <title>High contiguity whole genome sequence and gene annotation resource for two Venturia nashicola isolates.</title>
        <authorList>
            <person name="Prokchorchik M."/>
            <person name="Won K."/>
            <person name="Lee Y."/>
            <person name="Choi E.D."/>
            <person name="Segonzac C."/>
            <person name="Sohn K.H."/>
        </authorList>
    </citation>
    <scope>NUCLEOTIDE SEQUENCE [LARGE SCALE GENOMIC DNA]</scope>
    <source>
        <strain evidence="10 11">PRI2</strain>
    </source>
</reference>
<dbReference type="GO" id="GO:0009090">
    <property type="term" value="P:homoserine biosynthetic process"/>
    <property type="evidence" value="ECO:0007669"/>
    <property type="project" value="TreeGrafter"/>
</dbReference>
<dbReference type="FunFam" id="3.30.2130.10:FF:000001">
    <property type="entry name" value="Bifunctional aspartokinase/homoserine dehydrogenase"/>
    <property type="match status" value="1"/>
</dbReference>
<dbReference type="InterPro" id="IPR001341">
    <property type="entry name" value="Asp_kinase"/>
</dbReference>
<comment type="pathway">
    <text evidence="1">Mycotoxin biosynthesis.</text>
</comment>
<feature type="domain" description="ACT" evidence="9">
    <location>
        <begin position="457"/>
        <end position="520"/>
    </location>
</feature>
<dbReference type="InterPro" id="IPR045865">
    <property type="entry name" value="ACT-like_dom_sf"/>
</dbReference>
<dbReference type="GO" id="GO:0005829">
    <property type="term" value="C:cytosol"/>
    <property type="evidence" value="ECO:0007669"/>
    <property type="project" value="TreeGrafter"/>
</dbReference>
<keyword evidence="3 8" id="KW-0808">Transferase</keyword>
<evidence type="ECO:0000256" key="5">
    <source>
        <dbReference type="ARBA" id="ARBA00022777"/>
    </source>
</evidence>
<dbReference type="AlphaFoldDB" id="A0A4Z1NVL0"/>
<keyword evidence="11" id="KW-1185">Reference proteome</keyword>
<dbReference type="InterPro" id="IPR002912">
    <property type="entry name" value="ACT_dom"/>
</dbReference>
<comment type="similarity">
    <text evidence="2 8">Belongs to the aspartokinase family.</text>
</comment>
<dbReference type="InterPro" id="IPR001048">
    <property type="entry name" value="Asp/Glu/Uridylate_kinase"/>
</dbReference>
<keyword evidence="6" id="KW-0067">ATP-binding</keyword>
<comment type="catalytic activity">
    <reaction evidence="7 8">
        <text>L-aspartate + ATP = 4-phospho-L-aspartate + ADP</text>
        <dbReference type="Rhea" id="RHEA:23776"/>
        <dbReference type="ChEBI" id="CHEBI:29991"/>
        <dbReference type="ChEBI" id="CHEBI:30616"/>
        <dbReference type="ChEBI" id="CHEBI:57535"/>
        <dbReference type="ChEBI" id="CHEBI:456216"/>
        <dbReference type="EC" id="2.7.2.4"/>
    </reaction>
</comment>
<dbReference type="GO" id="GO:0071266">
    <property type="term" value="P:'de novo' L-methionine biosynthetic process"/>
    <property type="evidence" value="ECO:0007669"/>
    <property type="project" value="UniProtKB-ARBA"/>
</dbReference>
<dbReference type="GO" id="GO:0005524">
    <property type="term" value="F:ATP binding"/>
    <property type="evidence" value="ECO:0007669"/>
    <property type="project" value="UniProtKB-KW"/>
</dbReference>
<keyword evidence="4" id="KW-0547">Nucleotide-binding</keyword>
<evidence type="ECO:0000259" key="9">
    <source>
        <dbReference type="PROSITE" id="PS51671"/>
    </source>
</evidence>
<dbReference type="SUPFAM" id="SSF53633">
    <property type="entry name" value="Carbamate kinase-like"/>
    <property type="match status" value="1"/>
</dbReference>
<accession>A0A4Z1NVL0</accession>
<dbReference type="Proteomes" id="UP000298493">
    <property type="component" value="Unassembled WGS sequence"/>
</dbReference>
<organism evidence="10 11">
    <name type="scientific">Venturia nashicola</name>
    <dbReference type="NCBI Taxonomy" id="86259"/>
    <lineage>
        <taxon>Eukaryota</taxon>
        <taxon>Fungi</taxon>
        <taxon>Dikarya</taxon>
        <taxon>Ascomycota</taxon>
        <taxon>Pezizomycotina</taxon>
        <taxon>Dothideomycetes</taxon>
        <taxon>Pleosporomycetidae</taxon>
        <taxon>Venturiales</taxon>
        <taxon>Venturiaceae</taxon>
        <taxon>Venturia</taxon>
    </lineage>
</organism>
<gene>
    <name evidence="10" type="ORF">E6O75_ATG06105</name>
</gene>
<dbReference type="Gene3D" id="3.30.2130.10">
    <property type="entry name" value="VC0802-like"/>
    <property type="match status" value="1"/>
</dbReference>
<dbReference type="Pfam" id="PF22468">
    <property type="entry name" value="ACT_9"/>
    <property type="match status" value="1"/>
</dbReference>
<dbReference type="EC" id="2.7.2.4" evidence="8"/>
<dbReference type="SUPFAM" id="SSF55021">
    <property type="entry name" value="ACT-like"/>
    <property type="match status" value="2"/>
</dbReference>
<dbReference type="EMBL" id="SNSC02000013">
    <property type="protein sequence ID" value="TID18984.1"/>
    <property type="molecule type" value="Genomic_DNA"/>
</dbReference>
<comment type="caution">
    <text evidence="10">The sequence shown here is derived from an EMBL/GenBank/DDBJ whole genome shotgun (WGS) entry which is preliminary data.</text>
</comment>
<dbReference type="Gene3D" id="3.40.1160.10">
    <property type="entry name" value="Acetylglutamate kinase-like"/>
    <property type="match status" value="1"/>
</dbReference>
<dbReference type="InterPro" id="IPR018042">
    <property type="entry name" value="Aspartate_kinase_CS"/>
</dbReference>